<dbReference type="Pfam" id="PF00595">
    <property type="entry name" value="PDZ"/>
    <property type="match status" value="1"/>
</dbReference>
<name>A0A4W6C869_LATCA</name>
<evidence type="ECO:0000313" key="3">
    <source>
        <dbReference type="Proteomes" id="UP000314980"/>
    </source>
</evidence>
<dbReference type="PANTHER" id="PTHR46900">
    <property type="entry name" value="TYROSINE-PROTEIN PHOSPHATASE NON-RECEPTOR TYPE 13"/>
    <property type="match status" value="1"/>
</dbReference>
<dbReference type="AlphaFoldDB" id="A0A4W6C869"/>
<dbReference type="SMART" id="SM00228">
    <property type="entry name" value="PDZ"/>
    <property type="match status" value="1"/>
</dbReference>
<evidence type="ECO:0000313" key="2">
    <source>
        <dbReference type="Ensembl" id="ENSLCAP00010007845.1"/>
    </source>
</evidence>
<accession>A0A4W6C869</accession>
<dbReference type="PROSITE" id="PS50106">
    <property type="entry name" value="PDZ"/>
    <property type="match status" value="1"/>
</dbReference>
<dbReference type="CDD" id="cd23060">
    <property type="entry name" value="PDZ5_DrPTPN13-like"/>
    <property type="match status" value="1"/>
</dbReference>
<dbReference type="Proteomes" id="UP000314980">
    <property type="component" value="Unassembled WGS sequence"/>
</dbReference>
<dbReference type="PANTHER" id="PTHR46900:SF4">
    <property type="entry name" value="FERM AND PDZ DOMAIN CONTAINING 2"/>
    <property type="match status" value="1"/>
</dbReference>
<proteinExistence type="predicted"/>
<dbReference type="InterPro" id="IPR036034">
    <property type="entry name" value="PDZ_sf"/>
</dbReference>
<dbReference type="GeneTree" id="ENSGT00940000177496"/>
<dbReference type="SUPFAM" id="SSF50156">
    <property type="entry name" value="PDZ domain-like"/>
    <property type="match status" value="1"/>
</dbReference>
<keyword evidence="3" id="KW-1185">Reference proteome</keyword>
<sequence>MDGHLPLSLQSCIMQVEFTKPEGGGLGFALIGGTNGSMLRVKEICSGGVAEQDGRLRVGDILLEVNGVIVSGLSHSKVVDILRKAEGTVQLTICRDILPLTYAESPTPPNMSAQTEAILAEQPVPDTCSSPEVMLNRPVEHPPGTISCLFYFHECAESGC</sequence>
<dbReference type="InterPro" id="IPR001478">
    <property type="entry name" value="PDZ"/>
</dbReference>
<protein>
    <recommendedName>
        <fullName evidence="1">PDZ domain-containing protein</fullName>
    </recommendedName>
</protein>
<dbReference type="Ensembl" id="ENSLCAT00010008036.1">
    <property type="protein sequence ID" value="ENSLCAP00010007845.1"/>
    <property type="gene ID" value="ENSLCAG00010003820.1"/>
</dbReference>
<dbReference type="InterPro" id="IPR052074">
    <property type="entry name" value="NonRcpt_TyrProt_Phosphatase"/>
</dbReference>
<feature type="domain" description="PDZ" evidence="1">
    <location>
        <begin position="15"/>
        <end position="97"/>
    </location>
</feature>
<dbReference type="InParanoid" id="A0A4W6C869"/>
<evidence type="ECO:0000259" key="1">
    <source>
        <dbReference type="PROSITE" id="PS50106"/>
    </source>
</evidence>
<dbReference type="Gene3D" id="2.30.42.10">
    <property type="match status" value="1"/>
</dbReference>
<dbReference type="STRING" id="8187.ENSLCAP00010007845"/>
<reference evidence="2" key="3">
    <citation type="submission" date="2025-09" db="UniProtKB">
        <authorList>
            <consortium name="Ensembl"/>
        </authorList>
    </citation>
    <scope>IDENTIFICATION</scope>
</reference>
<reference evidence="3" key="1">
    <citation type="submission" date="2015-09" db="EMBL/GenBank/DDBJ databases">
        <authorList>
            <person name="Sai Rama Sridatta P."/>
        </authorList>
    </citation>
    <scope>NUCLEOTIDE SEQUENCE [LARGE SCALE GENOMIC DNA]</scope>
</reference>
<reference evidence="2" key="2">
    <citation type="submission" date="2025-08" db="UniProtKB">
        <authorList>
            <consortium name="Ensembl"/>
        </authorList>
    </citation>
    <scope>IDENTIFICATION</scope>
</reference>
<organism evidence="2 3">
    <name type="scientific">Lates calcarifer</name>
    <name type="common">Barramundi</name>
    <name type="synonym">Holocentrus calcarifer</name>
    <dbReference type="NCBI Taxonomy" id="8187"/>
    <lineage>
        <taxon>Eukaryota</taxon>
        <taxon>Metazoa</taxon>
        <taxon>Chordata</taxon>
        <taxon>Craniata</taxon>
        <taxon>Vertebrata</taxon>
        <taxon>Euteleostomi</taxon>
        <taxon>Actinopterygii</taxon>
        <taxon>Neopterygii</taxon>
        <taxon>Teleostei</taxon>
        <taxon>Neoteleostei</taxon>
        <taxon>Acanthomorphata</taxon>
        <taxon>Carangaria</taxon>
        <taxon>Carangaria incertae sedis</taxon>
        <taxon>Centropomidae</taxon>
        <taxon>Lates</taxon>
    </lineage>
</organism>